<organism evidence="1 2">
    <name type="scientific">Nitrobacter vulgaris</name>
    <dbReference type="NCBI Taxonomy" id="29421"/>
    <lineage>
        <taxon>Bacteria</taxon>
        <taxon>Pseudomonadati</taxon>
        <taxon>Pseudomonadota</taxon>
        <taxon>Alphaproteobacteria</taxon>
        <taxon>Hyphomicrobiales</taxon>
        <taxon>Nitrobacteraceae</taxon>
        <taxon>Nitrobacter</taxon>
    </lineage>
</organism>
<sequence>MCSECDELRRKIAVNRGLSIGLNDPDSISVNKAELAALENQMDVLFGEHLEAARPSSQKALDKKPMVQ</sequence>
<evidence type="ECO:0000313" key="2">
    <source>
        <dbReference type="Proteomes" id="UP000189940"/>
    </source>
</evidence>
<dbReference type="AlphaFoldDB" id="A0A1V4I208"/>
<protein>
    <submittedName>
        <fullName evidence="1">Uncharacterized protein</fullName>
    </submittedName>
</protein>
<dbReference type="Proteomes" id="UP000189940">
    <property type="component" value="Unassembled WGS sequence"/>
</dbReference>
<dbReference type="OrthoDB" id="9852600at2"/>
<evidence type="ECO:0000313" key="1">
    <source>
        <dbReference type="EMBL" id="OPH84257.1"/>
    </source>
</evidence>
<dbReference type="RefSeq" id="WP_079445613.1">
    <property type="nucleotide sequence ID" value="NZ_MWPQ01000006.1"/>
</dbReference>
<name>A0A1V4I208_NITVU</name>
<reference evidence="1 2" key="1">
    <citation type="submission" date="2017-02" db="EMBL/GenBank/DDBJ databases">
        <title>Genome sequence of the nitrite-oxidizing bacterium Nitrobacter vulgaris strain Ab1.</title>
        <authorList>
            <person name="Mellbye B.L."/>
            <person name="Davis E.W."/>
            <person name="Spieck E."/>
            <person name="Chang J.H."/>
            <person name="Bottomley P.J."/>
            <person name="Sayavedra-Soto L.A."/>
        </authorList>
    </citation>
    <scope>NUCLEOTIDE SEQUENCE [LARGE SCALE GENOMIC DNA]</scope>
    <source>
        <strain evidence="1 2">Ab1</strain>
    </source>
</reference>
<keyword evidence="2" id="KW-1185">Reference proteome</keyword>
<gene>
    <name evidence="1" type="ORF">B2M20_03005</name>
</gene>
<dbReference type="EMBL" id="MWPQ01000006">
    <property type="protein sequence ID" value="OPH84257.1"/>
    <property type="molecule type" value="Genomic_DNA"/>
</dbReference>
<comment type="caution">
    <text evidence="1">The sequence shown here is derived from an EMBL/GenBank/DDBJ whole genome shotgun (WGS) entry which is preliminary data.</text>
</comment>
<proteinExistence type="predicted"/>
<accession>A0A1V4I208</accession>